<protein>
    <recommendedName>
        <fullName evidence="2">Deoxyribonuclease NucA/NucB domain-containing protein</fullName>
    </recommendedName>
</protein>
<reference evidence="4" key="3">
    <citation type="journal article" date="2010" name="Genome Res.">
        <title>Population genomic sequencing of Coccidioides fungi reveals recent hybridization and transposon control.</title>
        <authorList>
            <person name="Neafsey D.E."/>
            <person name="Barker B.M."/>
            <person name="Sharpton T.J."/>
            <person name="Stajich J.E."/>
            <person name="Park D.J."/>
            <person name="Whiston E."/>
            <person name="Hung C.-Y."/>
            <person name="McMahan C."/>
            <person name="White J."/>
            <person name="Sykes S."/>
            <person name="Heiman D."/>
            <person name="Young S."/>
            <person name="Zeng Q."/>
            <person name="Abouelleil A."/>
            <person name="Aftuck L."/>
            <person name="Bessette D."/>
            <person name="Brown A."/>
            <person name="FitzGerald M."/>
            <person name="Lui A."/>
            <person name="Macdonald J.P."/>
            <person name="Priest M."/>
            <person name="Orbach M.J."/>
            <person name="Galgiani J.N."/>
            <person name="Kirkland T.N."/>
            <person name="Cole G.T."/>
            <person name="Birren B.W."/>
            <person name="Henn M.R."/>
            <person name="Taylor J.W."/>
            <person name="Rounsley S.D."/>
        </authorList>
    </citation>
    <scope>NUCLEOTIDE SEQUENCE [LARGE SCALE GENOMIC DNA]</scope>
    <source>
        <strain evidence="4">RMSCC 3488</strain>
    </source>
</reference>
<evidence type="ECO:0000313" key="4">
    <source>
        <dbReference type="Proteomes" id="UP000054567"/>
    </source>
</evidence>
<name>A0A0J6I962_COCPO</name>
<organism evidence="3 4">
    <name type="scientific">Coccidioides posadasii RMSCC 3488</name>
    <dbReference type="NCBI Taxonomy" id="454284"/>
    <lineage>
        <taxon>Eukaryota</taxon>
        <taxon>Fungi</taxon>
        <taxon>Dikarya</taxon>
        <taxon>Ascomycota</taxon>
        <taxon>Pezizomycotina</taxon>
        <taxon>Eurotiomycetes</taxon>
        <taxon>Eurotiomycetidae</taxon>
        <taxon>Onygenales</taxon>
        <taxon>Onygenaceae</taxon>
        <taxon>Coccidioides</taxon>
    </lineage>
</organism>
<evidence type="ECO:0000256" key="1">
    <source>
        <dbReference type="SAM" id="SignalP"/>
    </source>
</evidence>
<accession>A0A0J6I962</accession>
<dbReference type="AlphaFoldDB" id="A0A0J6I962"/>
<feature type="domain" description="Deoxyribonuclease NucA/NucB" evidence="2">
    <location>
        <begin position="43"/>
        <end position="142"/>
    </location>
</feature>
<dbReference type="VEuPathDB" id="FungiDB:CPAG_04429"/>
<reference evidence="3 4" key="1">
    <citation type="submission" date="2007-06" db="EMBL/GenBank/DDBJ databases">
        <title>The Genome Sequence of Coccidioides posadasii RMSCC_3488.</title>
        <authorList>
            <consortium name="Coccidioides Genome Resources Consortium"/>
            <consortium name="The Broad Institute Genome Sequencing Platform"/>
            <person name="Henn M.R."/>
            <person name="Sykes S."/>
            <person name="Young S."/>
            <person name="Jaffe D."/>
            <person name="Berlin A."/>
            <person name="Alvarez P."/>
            <person name="Butler J."/>
            <person name="Gnerre S."/>
            <person name="Grabherr M."/>
            <person name="Mauceli E."/>
            <person name="Brockman W."/>
            <person name="Kodira C."/>
            <person name="Alvarado L."/>
            <person name="Zeng Q."/>
            <person name="Crawford M."/>
            <person name="Antoine C."/>
            <person name="Devon K."/>
            <person name="Galgiani J."/>
            <person name="Orsborn K."/>
            <person name="Lewis M.L."/>
            <person name="Nusbaum C."/>
            <person name="Galagan J."/>
            <person name="Birren B."/>
        </authorList>
    </citation>
    <scope>NUCLEOTIDE SEQUENCE [LARGE SCALE GENOMIC DNA]</scope>
    <source>
        <strain evidence="3 4">RMSCC 3488</strain>
    </source>
</reference>
<feature type="chain" id="PRO_5005274193" description="Deoxyribonuclease NucA/NucB domain-containing protein" evidence="1">
    <location>
        <begin position="26"/>
        <end position="241"/>
    </location>
</feature>
<dbReference type="InterPro" id="IPR029476">
    <property type="entry name" value="DNase_NucA_NucB"/>
</dbReference>
<evidence type="ECO:0000259" key="2">
    <source>
        <dbReference type="Pfam" id="PF14040"/>
    </source>
</evidence>
<gene>
    <name evidence="3" type="ORF">CPAG_04429</name>
</gene>
<keyword evidence="1" id="KW-0732">Signal</keyword>
<dbReference type="OrthoDB" id="2748312at2759"/>
<sequence>MSSTAGLSRLSALFLLFFFFLSVSAKTFTWNCGNSVGTCNNYCYYAKCRSGAKRSFTYDPNKSNARKRRVASGCSKNPCGRKSRLPFKKFGRSCDEFPFASTKEGGKGAQLRCVNPRENSSEGGQLRGFYRKLKPGERYGITIRNYGKARYCARRTCKNDGGEFYLNSNRKFVGNRPNALNDASGFTMNEGNEAPADLKQVETEDGATHLVLAEDPDDPVGVGSQLWDSETDKSHTVVRVL</sequence>
<dbReference type="Proteomes" id="UP000054567">
    <property type="component" value="Unassembled WGS sequence"/>
</dbReference>
<evidence type="ECO:0000313" key="3">
    <source>
        <dbReference type="EMBL" id="KMM68097.1"/>
    </source>
</evidence>
<proteinExistence type="predicted"/>
<dbReference type="EMBL" id="DS268110">
    <property type="protein sequence ID" value="KMM68097.1"/>
    <property type="molecule type" value="Genomic_DNA"/>
</dbReference>
<dbReference type="Pfam" id="PF14040">
    <property type="entry name" value="DNase_NucA_NucB"/>
    <property type="match status" value="1"/>
</dbReference>
<reference evidence="4" key="2">
    <citation type="journal article" date="2009" name="Genome Res.">
        <title>Comparative genomic analyses of the human fungal pathogens Coccidioides and their relatives.</title>
        <authorList>
            <person name="Sharpton T.J."/>
            <person name="Stajich J.E."/>
            <person name="Rounsley S.D."/>
            <person name="Gardner M.J."/>
            <person name="Wortman J.R."/>
            <person name="Jordar V.S."/>
            <person name="Maiti R."/>
            <person name="Kodira C.D."/>
            <person name="Neafsey D.E."/>
            <person name="Zeng Q."/>
            <person name="Hung C.-Y."/>
            <person name="McMahan C."/>
            <person name="Muszewska A."/>
            <person name="Grynberg M."/>
            <person name="Mandel M.A."/>
            <person name="Kellner E.M."/>
            <person name="Barker B.M."/>
            <person name="Galgiani J.N."/>
            <person name="Orbach M.J."/>
            <person name="Kirkland T.N."/>
            <person name="Cole G.T."/>
            <person name="Henn M.R."/>
            <person name="Birren B.W."/>
            <person name="Taylor J.W."/>
        </authorList>
    </citation>
    <scope>NUCLEOTIDE SEQUENCE [LARGE SCALE GENOMIC DNA]</scope>
    <source>
        <strain evidence="4">RMSCC 3488</strain>
    </source>
</reference>
<feature type="signal peptide" evidence="1">
    <location>
        <begin position="1"/>
        <end position="25"/>
    </location>
</feature>